<dbReference type="AlphaFoldDB" id="A0A8H8WW84"/>
<keyword evidence="2 5" id="KW-0645">Protease</keyword>
<evidence type="ECO:0000256" key="5">
    <source>
        <dbReference type="PROSITE-ProRule" id="PRU01240"/>
    </source>
</evidence>
<dbReference type="PROSITE" id="PS51892">
    <property type="entry name" value="SUBTILASE"/>
    <property type="match status" value="1"/>
</dbReference>
<feature type="active site" description="Charge relay system" evidence="5">
    <location>
        <position position="179"/>
    </location>
</feature>
<evidence type="ECO:0000313" key="9">
    <source>
        <dbReference type="Proteomes" id="UP000663508"/>
    </source>
</evidence>
<evidence type="ECO:0000256" key="6">
    <source>
        <dbReference type="RuleBase" id="RU003355"/>
    </source>
</evidence>
<dbReference type="SUPFAM" id="SSF52743">
    <property type="entry name" value="Subtilisin-like"/>
    <property type="match status" value="1"/>
</dbReference>
<evidence type="ECO:0000259" key="7">
    <source>
        <dbReference type="Pfam" id="PF00082"/>
    </source>
</evidence>
<accession>A0A8H8WW84</accession>
<evidence type="ECO:0000256" key="1">
    <source>
        <dbReference type="ARBA" id="ARBA00011073"/>
    </source>
</evidence>
<dbReference type="InterPro" id="IPR022398">
    <property type="entry name" value="Peptidase_S8_His-AS"/>
</dbReference>
<dbReference type="InterPro" id="IPR023827">
    <property type="entry name" value="Peptidase_S8_Asp-AS"/>
</dbReference>
<dbReference type="GO" id="GO:0006508">
    <property type="term" value="P:proteolysis"/>
    <property type="evidence" value="ECO:0007669"/>
    <property type="project" value="UniProtKB-KW"/>
</dbReference>
<dbReference type="InterPro" id="IPR036852">
    <property type="entry name" value="Peptidase_S8/S53_dom_sf"/>
</dbReference>
<dbReference type="PROSITE" id="PS00137">
    <property type="entry name" value="SUBTILASE_HIS"/>
    <property type="match status" value="1"/>
</dbReference>
<dbReference type="InterPro" id="IPR015500">
    <property type="entry name" value="Peptidase_S8_subtilisin-rel"/>
</dbReference>
<dbReference type="PANTHER" id="PTHR43806">
    <property type="entry name" value="PEPTIDASE S8"/>
    <property type="match status" value="1"/>
</dbReference>
<dbReference type="PRINTS" id="PR00723">
    <property type="entry name" value="SUBTILISIN"/>
</dbReference>
<dbReference type="EMBL" id="AP024145">
    <property type="protein sequence ID" value="BCM85616.1"/>
    <property type="molecule type" value="Genomic_DNA"/>
</dbReference>
<dbReference type="KEGG" id="mind:mvi_40770"/>
<dbReference type="RefSeq" id="WP_207178574.1">
    <property type="nucleotide sequence ID" value="NZ_AP024145.1"/>
</dbReference>
<evidence type="ECO:0000256" key="3">
    <source>
        <dbReference type="ARBA" id="ARBA00022801"/>
    </source>
</evidence>
<comment type="similarity">
    <text evidence="1 5 6">Belongs to the peptidase S8 family.</text>
</comment>
<feature type="active site" description="Charge relay system" evidence="5">
    <location>
        <position position="401"/>
    </location>
</feature>
<gene>
    <name evidence="8" type="ORF">mvi_40770</name>
</gene>
<dbReference type="Gene3D" id="3.40.50.200">
    <property type="entry name" value="Peptidase S8/S53 domain"/>
    <property type="match status" value="1"/>
</dbReference>
<proteinExistence type="inferred from homology"/>
<evidence type="ECO:0000256" key="2">
    <source>
        <dbReference type="ARBA" id="ARBA00022670"/>
    </source>
</evidence>
<sequence length="449" mass="47550">MTTLFSQADILTAGSDGTGVLLVPKSAFDSDGIVTTARVAAYRTSPSARRGLGHVEETAARRLERLGLQEVATSDLVAQPTAPLSETQGVFARFTALGLTAAYFRDESRIAAARGALQDDFEVVTNFSLALPTRLRAPGARLMHATSMPVGTGWPTVSGIDTAHRQNVRGAGVLVGVLDTGIDADHQQFHARTIPFRYVSFDPNNPASPPRDVRGFDLDGHGTHVCGIIAGSTVGVAPEAELVVASVIESETARTSLIRVVYGLNWLLHEFKAPANATKPAVVNLSLGFPSTGVLNVPLKEYKTRLRAMEAVLNLLIQANVLPIVAIGNDGPGRFGYPGGFRNALGVGAVDHGGVIAPFSGSRTSSRTRKPDIYGYGVGIYSSLERDMANQSFYGRLDGTSMAAPFVAGIAALYLCRSRMSAAALRTTLLTNAQTVKTGRRSALIARYV</sequence>
<dbReference type="GO" id="GO:0004252">
    <property type="term" value="F:serine-type endopeptidase activity"/>
    <property type="evidence" value="ECO:0007669"/>
    <property type="project" value="UniProtKB-UniRule"/>
</dbReference>
<keyword evidence="4 5" id="KW-0720">Serine protease</keyword>
<reference evidence="8" key="1">
    <citation type="submission" date="2020-11" db="EMBL/GenBank/DDBJ databases">
        <title>Complete genome sequence of a novel pathogenic Methylobacterium strain isolated from rice in Vietnam.</title>
        <authorList>
            <person name="Lai K."/>
            <person name="Okazaki S."/>
            <person name="Higashi K."/>
            <person name="Mori H."/>
            <person name="Toyoda A."/>
            <person name="Kurokawa K."/>
        </authorList>
    </citation>
    <scope>NUCLEOTIDE SEQUENCE</scope>
    <source>
        <strain evidence="8">VL1</strain>
    </source>
</reference>
<evidence type="ECO:0000256" key="4">
    <source>
        <dbReference type="ARBA" id="ARBA00022825"/>
    </source>
</evidence>
<keyword evidence="3 5" id="KW-0378">Hydrolase</keyword>
<dbReference type="Pfam" id="PF00082">
    <property type="entry name" value="Peptidase_S8"/>
    <property type="match status" value="1"/>
</dbReference>
<evidence type="ECO:0000313" key="8">
    <source>
        <dbReference type="EMBL" id="BCM85616.1"/>
    </source>
</evidence>
<dbReference type="PROSITE" id="PS00138">
    <property type="entry name" value="SUBTILASE_SER"/>
    <property type="match status" value="1"/>
</dbReference>
<dbReference type="InterPro" id="IPR000209">
    <property type="entry name" value="Peptidase_S8/S53_dom"/>
</dbReference>
<organism evidence="8 9">
    <name type="scientific">Methylobacterium indicum</name>
    <dbReference type="NCBI Taxonomy" id="1775910"/>
    <lineage>
        <taxon>Bacteria</taxon>
        <taxon>Pseudomonadati</taxon>
        <taxon>Pseudomonadota</taxon>
        <taxon>Alphaproteobacteria</taxon>
        <taxon>Hyphomicrobiales</taxon>
        <taxon>Methylobacteriaceae</taxon>
        <taxon>Methylobacterium</taxon>
    </lineage>
</organism>
<dbReference type="InterPro" id="IPR050131">
    <property type="entry name" value="Peptidase_S8_subtilisin-like"/>
</dbReference>
<feature type="active site" description="Charge relay system" evidence="5">
    <location>
        <position position="221"/>
    </location>
</feature>
<dbReference type="PROSITE" id="PS00136">
    <property type="entry name" value="SUBTILASE_ASP"/>
    <property type="match status" value="1"/>
</dbReference>
<dbReference type="PANTHER" id="PTHR43806:SF11">
    <property type="entry name" value="CEREVISIN-RELATED"/>
    <property type="match status" value="1"/>
</dbReference>
<protein>
    <recommendedName>
        <fullName evidence="7">Peptidase S8/S53 domain-containing protein</fullName>
    </recommendedName>
</protein>
<dbReference type="InterPro" id="IPR023828">
    <property type="entry name" value="Peptidase_S8_Ser-AS"/>
</dbReference>
<feature type="domain" description="Peptidase S8/S53" evidence="7">
    <location>
        <begin position="170"/>
        <end position="436"/>
    </location>
</feature>
<dbReference type="Proteomes" id="UP000663508">
    <property type="component" value="Chromosome"/>
</dbReference>
<name>A0A8H8WW84_9HYPH</name>